<proteinExistence type="predicted"/>
<sequence>MFYHVAMIAKKSQKILRTDKWSLNPSAPQQLMFAETISVYQRACKFLTSILFTHWETIGSKDTKEAVTAVERLMHQTNKNPNPKYKIFNRVF</sequence>
<protein>
    <submittedName>
        <fullName evidence="1">Uncharacterized protein</fullName>
    </submittedName>
</protein>
<dbReference type="EMBL" id="GL890833">
    <property type="protein sequence ID" value="EGJ34428.1"/>
    <property type="molecule type" value="Genomic_DNA"/>
</dbReference>
<name>F4XLT3_9CYAN</name>
<dbReference type="AlphaFoldDB" id="F4XLT3"/>
<gene>
    <name evidence="1" type="ORF">LYNGBM3L_15960</name>
</gene>
<keyword evidence="2" id="KW-1185">Reference proteome</keyword>
<accession>F4XLT3</accession>
<reference evidence="2" key="1">
    <citation type="journal article" date="2011" name="Proc. Natl. Acad. Sci. U.S.A.">
        <title>Genomic insights into the physiology and ecology of the marine filamentous cyanobacterium Lyngbya majuscula.</title>
        <authorList>
            <person name="Jones A.C."/>
            <person name="Monroe E.A."/>
            <person name="Podell S."/>
            <person name="Hess W.R."/>
            <person name="Klages S."/>
            <person name="Esquenazi E."/>
            <person name="Niessen S."/>
            <person name="Hoover H."/>
            <person name="Rothmann M."/>
            <person name="Lasken R.S."/>
            <person name="Yates J.R.III."/>
            <person name="Reinhardt R."/>
            <person name="Kube M."/>
            <person name="Burkart M.D."/>
            <person name="Allen E.E."/>
            <person name="Dorrestein P.C."/>
            <person name="Gerwick W.H."/>
            <person name="Gerwick L."/>
        </authorList>
    </citation>
    <scope>NUCLEOTIDE SEQUENCE [LARGE SCALE GENOMIC DNA]</scope>
    <source>
        <strain evidence="2">3L</strain>
    </source>
</reference>
<evidence type="ECO:0000313" key="1">
    <source>
        <dbReference type="EMBL" id="EGJ34428.1"/>
    </source>
</evidence>
<dbReference type="eggNOG" id="COG0675">
    <property type="taxonomic scope" value="Bacteria"/>
</dbReference>
<evidence type="ECO:0000313" key="2">
    <source>
        <dbReference type="Proteomes" id="UP000003959"/>
    </source>
</evidence>
<dbReference type="HOGENOM" id="CLU_162612_0_0_3"/>
<dbReference type="Proteomes" id="UP000003959">
    <property type="component" value="Unassembled WGS sequence"/>
</dbReference>
<organism evidence="1 2">
    <name type="scientific">Moorena producens 3L</name>
    <dbReference type="NCBI Taxonomy" id="489825"/>
    <lineage>
        <taxon>Bacteria</taxon>
        <taxon>Bacillati</taxon>
        <taxon>Cyanobacteriota</taxon>
        <taxon>Cyanophyceae</taxon>
        <taxon>Coleofasciculales</taxon>
        <taxon>Coleofasciculaceae</taxon>
        <taxon>Moorena</taxon>
    </lineage>
</organism>